<sequence>MAGGGEDSDDKTQEPTDKKLEDARKRGDVPMAPEMRHAAMFTAALVVMGGLGTYTIQHLGNLFVRLWGSADDFHMTPEGGQDFATGLFTAIATALTPIMAALFGFAVLGGVLQGRPMISWSRVKPKWSKLNPMSGAKRMFGKQALVEFLKTFTKLCLVAGIAGTIAWPHAATIDRLVGADLVDTGSVASAIVVAMLRPVAMLVGALALFDFVWQRRAYLKRMRMSLQEVKDEYKQSEGDPKIKGKIRAIQMQRARSRMMSNVPKASVVITNPTHYAVALQYDHGAMGAPVVVAKGVDSIALKIREIATANNIPLVENRPLARALYASADLDRPIPVEHYAAVAEVISYVMKIARNRR</sequence>
<evidence type="ECO:0000256" key="11">
    <source>
        <dbReference type="ARBA" id="ARBA00023225"/>
    </source>
</evidence>
<evidence type="ECO:0000256" key="1">
    <source>
        <dbReference type="ARBA" id="ARBA00004651"/>
    </source>
</evidence>
<dbReference type="Proteomes" id="UP000245890">
    <property type="component" value="Unassembled WGS sequence"/>
</dbReference>
<organism evidence="15 16">
    <name type="scientific">Sphingomonas pokkalii</name>
    <dbReference type="NCBI Taxonomy" id="2175090"/>
    <lineage>
        <taxon>Bacteria</taxon>
        <taxon>Pseudomonadati</taxon>
        <taxon>Pseudomonadota</taxon>
        <taxon>Alphaproteobacteria</taxon>
        <taxon>Sphingomonadales</taxon>
        <taxon>Sphingomonadaceae</taxon>
        <taxon>Sphingomonas</taxon>
    </lineage>
</organism>
<evidence type="ECO:0000256" key="5">
    <source>
        <dbReference type="ARBA" id="ARBA00022475"/>
    </source>
</evidence>
<keyword evidence="15" id="KW-0966">Cell projection</keyword>
<evidence type="ECO:0000256" key="10">
    <source>
        <dbReference type="ARBA" id="ARBA00023136"/>
    </source>
</evidence>
<reference evidence="15 16" key="1">
    <citation type="submission" date="2018-05" db="EMBL/GenBank/DDBJ databases">
        <title>Description of Sphingomonas pokkalii sp nov, isolated from the rhizosphere of saline tolerant pokkali rice and its draft genome analysis.</title>
        <authorList>
            <person name="Menon R."/>
            <person name="Kumari S."/>
            <person name="Rameshkumar N."/>
        </authorList>
    </citation>
    <scope>NUCLEOTIDE SEQUENCE [LARGE SCALE GENOMIC DNA]</scope>
    <source>
        <strain evidence="15 16">L3B27</strain>
    </source>
</reference>
<dbReference type="InterPro" id="IPR006135">
    <property type="entry name" value="T3SS_substrate_exporter"/>
</dbReference>
<keyword evidence="8 13" id="KW-0653">Protein transport</keyword>
<comment type="caution">
    <text evidence="15">The sequence shown here is derived from an EMBL/GenBank/DDBJ whole genome shotgun (WGS) entry which is preliminary data.</text>
</comment>
<feature type="transmembrane region" description="Helical" evidence="13">
    <location>
        <begin position="87"/>
        <end position="112"/>
    </location>
</feature>
<keyword evidence="9 13" id="KW-1133">Transmembrane helix</keyword>
<dbReference type="InterPro" id="IPR006136">
    <property type="entry name" value="FlhB"/>
</dbReference>
<comment type="subcellular location">
    <subcellularLocation>
        <location evidence="1">Cell membrane</location>
        <topology evidence="1">Multi-pass membrane protein</topology>
    </subcellularLocation>
</comment>
<dbReference type="NCBIfam" id="TIGR00328">
    <property type="entry name" value="flhB"/>
    <property type="match status" value="1"/>
</dbReference>
<evidence type="ECO:0000313" key="16">
    <source>
        <dbReference type="Proteomes" id="UP000245890"/>
    </source>
</evidence>
<dbReference type="PRINTS" id="PR00950">
    <property type="entry name" value="TYPE3IMSPROT"/>
</dbReference>
<evidence type="ECO:0000256" key="2">
    <source>
        <dbReference type="ARBA" id="ARBA00010690"/>
    </source>
</evidence>
<dbReference type="Pfam" id="PF01312">
    <property type="entry name" value="Bac_export_2"/>
    <property type="match status" value="1"/>
</dbReference>
<dbReference type="Gene3D" id="3.40.1690.10">
    <property type="entry name" value="secretion proteins EscU"/>
    <property type="match status" value="1"/>
</dbReference>
<keyword evidence="6 13" id="KW-0812">Transmembrane</keyword>
<evidence type="ECO:0000313" key="15">
    <source>
        <dbReference type="EMBL" id="PVX30295.1"/>
    </source>
</evidence>
<dbReference type="AlphaFoldDB" id="A0A2U0SG94"/>
<evidence type="ECO:0000256" key="7">
    <source>
        <dbReference type="ARBA" id="ARBA00022795"/>
    </source>
</evidence>
<protein>
    <recommendedName>
        <fullName evidence="3 13">Flagellar biosynthetic protein FlhB</fullName>
    </recommendedName>
</protein>
<keyword evidence="11 13" id="KW-1006">Bacterial flagellum protein export</keyword>
<keyword evidence="5 13" id="KW-1003">Cell membrane</keyword>
<evidence type="ECO:0000256" key="13">
    <source>
        <dbReference type="RuleBase" id="RU364091"/>
    </source>
</evidence>
<evidence type="ECO:0000256" key="14">
    <source>
        <dbReference type="SAM" id="MobiDB-lite"/>
    </source>
</evidence>
<feature type="transmembrane region" description="Helical" evidence="13">
    <location>
        <begin position="187"/>
        <end position="213"/>
    </location>
</feature>
<comment type="similarity">
    <text evidence="2 13">Belongs to the type III secretion exporter family.</text>
</comment>
<dbReference type="InterPro" id="IPR029025">
    <property type="entry name" value="T3SS_substrate_exporter_C"/>
</dbReference>
<keyword evidence="4 13" id="KW-0813">Transport</keyword>
<dbReference type="PANTHER" id="PTHR30531:SF12">
    <property type="entry name" value="FLAGELLAR BIOSYNTHETIC PROTEIN FLHB"/>
    <property type="match status" value="1"/>
</dbReference>
<evidence type="ECO:0000256" key="8">
    <source>
        <dbReference type="ARBA" id="ARBA00022927"/>
    </source>
</evidence>
<dbReference type="OrthoDB" id="9807950at2"/>
<dbReference type="EMBL" id="QENQ01000001">
    <property type="protein sequence ID" value="PVX30295.1"/>
    <property type="molecule type" value="Genomic_DNA"/>
</dbReference>
<dbReference type="GO" id="GO:0009306">
    <property type="term" value="P:protein secretion"/>
    <property type="evidence" value="ECO:0007669"/>
    <property type="project" value="InterPro"/>
</dbReference>
<dbReference type="GO" id="GO:0005886">
    <property type="term" value="C:plasma membrane"/>
    <property type="evidence" value="ECO:0007669"/>
    <property type="project" value="UniProtKB-SubCell"/>
</dbReference>
<dbReference type="GO" id="GO:0044780">
    <property type="term" value="P:bacterial-type flagellum assembly"/>
    <property type="evidence" value="ECO:0007669"/>
    <property type="project" value="InterPro"/>
</dbReference>
<evidence type="ECO:0000256" key="3">
    <source>
        <dbReference type="ARBA" id="ARBA00021622"/>
    </source>
</evidence>
<dbReference type="FunFam" id="3.40.1690.10:FF:000001">
    <property type="entry name" value="Flagellar biosynthetic protein FlhB"/>
    <property type="match status" value="1"/>
</dbReference>
<keyword evidence="7 13" id="KW-1005">Bacterial flagellum biogenesis</keyword>
<dbReference type="SUPFAM" id="SSF160544">
    <property type="entry name" value="EscU C-terminal domain-like"/>
    <property type="match status" value="1"/>
</dbReference>
<evidence type="ECO:0000256" key="12">
    <source>
        <dbReference type="ARBA" id="ARBA00025078"/>
    </source>
</evidence>
<dbReference type="PANTHER" id="PTHR30531">
    <property type="entry name" value="FLAGELLAR BIOSYNTHETIC PROTEIN FLHB"/>
    <property type="match status" value="1"/>
</dbReference>
<dbReference type="RefSeq" id="WP_116469706.1">
    <property type="nucleotide sequence ID" value="NZ_QENQ01000001.1"/>
</dbReference>
<keyword evidence="10 13" id="KW-0472">Membrane</keyword>
<keyword evidence="16" id="KW-1185">Reference proteome</keyword>
<name>A0A2U0SG94_9SPHN</name>
<evidence type="ECO:0000256" key="9">
    <source>
        <dbReference type="ARBA" id="ARBA00022989"/>
    </source>
</evidence>
<comment type="function">
    <text evidence="12 13">Required for formation of the rod structure in the basal body of the flagellar apparatus. Together with FliI and FliH, may constitute the export apparatus of flagellin.</text>
</comment>
<proteinExistence type="inferred from homology"/>
<keyword evidence="15" id="KW-0282">Flagellum</keyword>
<evidence type="ECO:0000256" key="6">
    <source>
        <dbReference type="ARBA" id="ARBA00022692"/>
    </source>
</evidence>
<keyword evidence="15" id="KW-0969">Cilium</keyword>
<feature type="transmembrane region" description="Helical" evidence="13">
    <location>
        <begin position="38"/>
        <end position="56"/>
    </location>
</feature>
<dbReference type="Gene3D" id="6.10.250.2080">
    <property type="match status" value="1"/>
</dbReference>
<feature type="region of interest" description="Disordered" evidence="14">
    <location>
        <begin position="1"/>
        <end position="31"/>
    </location>
</feature>
<feature type="compositionally biased region" description="Basic and acidic residues" evidence="14">
    <location>
        <begin position="10"/>
        <end position="28"/>
    </location>
</feature>
<accession>A0A2U0SG94</accession>
<feature type="transmembrane region" description="Helical" evidence="13">
    <location>
        <begin position="148"/>
        <end position="167"/>
    </location>
</feature>
<evidence type="ECO:0000256" key="4">
    <source>
        <dbReference type="ARBA" id="ARBA00022448"/>
    </source>
</evidence>
<gene>
    <name evidence="13 15" type="primary">flhB</name>
    <name evidence="15" type="ORF">DD559_13900</name>
</gene>